<comment type="caution">
    <text evidence="8">The sequence shown here is derived from an EMBL/GenBank/DDBJ whole genome shotgun (WGS) entry which is preliminary data.</text>
</comment>
<evidence type="ECO:0000256" key="6">
    <source>
        <dbReference type="RuleBase" id="RU000487"/>
    </source>
</evidence>
<dbReference type="EMBL" id="BLLK01000060">
    <property type="protein sequence ID" value="GFH57910.1"/>
    <property type="molecule type" value="Genomic_DNA"/>
</dbReference>
<keyword evidence="2" id="KW-0547">Nucleotide-binding</keyword>
<protein>
    <recommendedName>
        <fullName evidence="10">Actin</fullName>
    </recommendedName>
</protein>
<organism evidence="8 9">
    <name type="scientific">Chaetoceros tenuissimus</name>
    <dbReference type="NCBI Taxonomy" id="426638"/>
    <lineage>
        <taxon>Eukaryota</taxon>
        <taxon>Sar</taxon>
        <taxon>Stramenopiles</taxon>
        <taxon>Ochrophyta</taxon>
        <taxon>Bacillariophyta</taxon>
        <taxon>Coscinodiscophyceae</taxon>
        <taxon>Chaetocerotophycidae</taxon>
        <taxon>Chaetocerotales</taxon>
        <taxon>Chaetocerotaceae</taxon>
        <taxon>Chaetoceros</taxon>
    </lineage>
</organism>
<comment type="similarity">
    <text evidence="1 6">Belongs to the actin family.</text>
</comment>
<comment type="catalytic activity">
    <reaction evidence="5">
        <text>ATP + H2O = ADP + phosphate + H(+)</text>
        <dbReference type="Rhea" id="RHEA:13065"/>
        <dbReference type="ChEBI" id="CHEBI:15377"/>
        <dbReference type="ChEBI" id="CHEBI:15378"/>
        <dbReference type="ChEBI" id="CHEBI:30616"/>
        <dbReference type="ChEBI" id="CHEBI:43474"/>
        <dbReference type="ChEBI" id="CHEBI:456216"/>
    </reaction>
</comment>
<dbReference type="GO" id="GO:0005524">
    <property type="term" value="F:ATP binding"/>
    <property type="evidence" value="ECO:0007669"/>
    <property type="project" value="UniProtKB-KW"/>
</dbReference>
<evidence type="ECO:0000313" key="9">
    <source>
        <dbReference type="Proteomes" id="UP001054902"/>
    </source>
</evidence>
<gene>
    <name evidence="8" type="ORF">CTEN210_14386</name>
</gene>
<dbReference type="Pfam" id="PF00022">
    <property type="entry name" value="Actin"/>
    <property type="match status" value="1"/>
</dbReference>
<reference evidence="8 9" key="1">
    <citation type="journal article" date="2021" name="Sci. Rep.">
        <title>The genome of the diatom Chaetoceros tenuissimus carries an ancient integrated fragment of an extant virus.</title>
        <authorList>
            <person name="Hongo Y."/>
            <person name="Kimura K."/>
            <person name="Takaki Y."/>
            <person name="Yoshida Y."/>
            <person name="Baba S."/>
            <person name="Kobayashi G."/>
            <person name="Nagasaki K."/>
            <person name="Hano T."/>
            <person name="Tomaru Y."/>
        </authorList>
    </citation>
    <scope>NUCLEOTIDE SEQUENCE [LARGE SCALE GENOMIC DNA]</scope>
    <source>
        <strain evidence="8 9">NIES-3715</strain>
    </source>
</reference>
<sequence length="565" mass="61889">MGFAGEDHPRSYFRSSTAILRDAKNKSDPRKVKRSYDYFSRTLDIAANDDGDWEVCNPVDETTGLVYQSMRTNPKDEEKEEETEPASSMNSNDEDVEMKDASGSRSSSSSSFVDDVIPGECFTHFSSHLTHGYESALCTEPKSTPLLIVDKAYNPPPIRQKMMEIVFEEHEVPATFFARDATCACYAVGRTTGTVADIGYSGTVVTPVVDGFVETKGILRSPVGAAMMQEMILNTVDALYKTKKTRQKIKSPHDYVMPLYQVRSESKDARREPFHTLSRLNMARLCFEDGTGAGVGAFGYEALNDMEGDPEANDIYQQYANAPKATYKLPDGTSVDFSQTKRFDVGELLFGKGGQSAEKRIDAMKKAKKKLDDMIAAVGDGAELNDAESSAIAEMEEATRRKRNAARGLNEKKKASSFQVSHEKLVKACTPYLSSKIGELSSASIPEMICGSAFKCEKDQQSQLLGNTVLCGGGACLATSVLGTSIGSNYGIAMPERLRQECEAIMHLTTPGWRVKVSSPGISERAICSWLGASILGSLGSFHDMWITKAEYEEYGASIVNRKCP</sequence>
<evidence type="ECO:0000256" key="3">
    <source>
        <dbReference type="ARBA" id="ARBA00022801"/>
    </source>
</evidence>
<dbReference type="PANTHER" id="PTHR11937">
    <property type="entry name" value="ACTIN"/>
    <property type="match status" value="1"/>
</dbReference>
<dbReference type="InterPro" id="IPR043129">
    <property type="entry name" value="ATPase_NBD"/>
</dbReference>
<feature type="region of interest" description="Disordered" evidence="7">
    <location>
        <begin position="64"/>
        <end position="112"/>
    </location>
</feature>
<evidence type="ECO:0000256" key="7">
    <source>
        <dbReference type="SAM" id="MobiDB-lite"/>
    </source>
</evidence>
<accession>A0AAD3D7F0</accession>
<name>A0AAD3D7F0_9STRA</name>
<dbReference type="AlphaFoldDB" id="A0AAD3D7F0"/>
<dbReference type="GO" id="GO:0016787">
    <property type="term" value="F:hydrolase activity"/>
    <property type="evidence" value="ECO:0007669"/>
    <property type="project" value="UniProtKB-KW"/>
</dbReference>
<evidence type="ECO:0000256" key="2">
    <source>
        <dbReference type="ARBA" id="ARBA00022741"/>
    </source>
</evidence>
<keyword evidence="3" id="KW-0378">Hydrolase</keyword>
<evidence type="ECO:0008006" key="10">
    <source>
        <dbReference type="Google" id="ProtNLM"/>
    </source>
</evidence>
<dbReference type="FunFam" id="3.30.420.40:FF:000058">
    <property type="entry name" value="Putative actin-related protein 5"/>
    <property type="match status" value="1"/>
</dbReference>
<evidence type="ECO:0000256" key="4">
    <source>
        <dbReference type="ARBA" id="ARBA00022840"/>
    </source>
</evidence>
<keyword evidence="9" id="KW-1185">Reference proteome</keyword>
<keyword evidence="4" id="KW-0067">ATP-binding</keyword>
<dbReference type="SMART" id="SM00268">
    <property type="entry name" value="ACTIN"/>
    <property type="match status" value="1"/>
</dbReference>
<dbReference type="Gene3D" id="3.30.420.40">
    <property type="match status" value="4"/>
</dbReference>
<proteinExistence type="inferred from homology"/>
<evidence type="ECO:0000256" key="1">
    <source>
        <dbReference type="ARBA" id="ARBA00006752"/>
    </source>
</evidence>
<dbReference type="Proteomes" id="UP001054902">
    <property type="component" value="Unassembled WGS sequence"/>
</dbReference>
<dbReference type="InterPro" id="IPR004001">
    <property type="entry name" value="Actin_CS"/>
</dbReference>
<dbReference type="PROSITE" id="PS00432">
    <property type="entry name" value="ACTINS_2"/>
    <property type="match status" value="1"/>
</dbReference>
<dbReference type="Gene3D" id="3.90.640.10">
    <property type="entry name" value="Actin, Chain A, domain 4"/>
    <property type="match status" value="2"/>
</dbReference>
<dbReference type="SUPFAM" id="SSF53067">
    <property type="entry name" value="Actin-like ATPase domain"/>
    <property type="match status" value="2"/>
</dbReference>
<dbReference type="InterPro" id="IPR004000">
    <property type="entry name" value="Actin"/>
</dbReference>
<evidence type="ECO:0000256" key="5">
    <source>
        <dbReference type="ARBA" id="ARBA00049360"/>
    </source>
</evidence>
<evidence type="ECO:0000313" key="8">
    <source>
        <dbReference type="EMBL" id="GFH57910.1"/>
    </source>
</evidence>